<reference evidence="4" key="1">
    <citation type="submission" date="2017-02" db="UniProtKB">
        <authorList>
            <consortium name="WormBaseParasite"/>
        </authorList>
    </citation>
    <scope>IDENTIFICATION</scope>
</reference>
<dbReference type="EMBL" id="UZAF01016611">
    <property type="protein sequence ID" value="VDO31118.1"/>
    <property type="molecule type" value="Genomic_DNA"/>
</dbReference>
<reference evidence="2 3" key="2">
    <citation type="submission" date="2018-11" db="EMBL/GenBank/DDBJ databases">
        <authorList>
            <consortium name="Pathogen Informatics"/>
        </authorList>
    </citation>
    <scope>NUCLEOTIDE SEQUENCE [LARGE SCALE GENOMIC DNA]</scope>
    <source>
        <strain evidence="2 3">MHpl1</strain>
    </source>
</reference>
<feature type="signal peptide" evidence="1">
    <location>
        <begin position="1"/>
        <end position="22"/>
    </location>
</feature>
<organism evidence="4">
    <name type="scientific">Haemonchus placei</name>
    <name type="common">Barber's pole worm</name>
    <dbReference type="NCBI Taxonomy" id="6290"/>
    <lineage>
        <taxon>Eukaryota</taxon>
        <taxon>Metazoa</taxon>
        <taxon>Ecdysozoa</taxon>
        <taxon>Nematoda</taxon>
        <taxon>Chromadorea</taxon>
        <taxon>Rhabditida</taxon>
        <taxon>Rhabditina</taxon>
        <taxon>Rhabditomorpha</taxon>
        <taxon>Strongyloidea</taxon>
        <taxon>Trichostrongylidae</taxon>
        <taxon>Haemonchus</taxon>
    </lineage>
</organism>
<dbReference type="WBParaSite" id="HPLM_0000717001-mRNA-1">
    <property type="protein sequence ID" value="HPLM_0000717001-mRNA-1"/>
    <property type="gene ID" value="HPLM_0000717001"/>
</dbReference>
<keyword evidence="3" id="KW-1185">Reference proteome</keyword>
<gene>
    <name evidence="2" type="ORF">HPLM_LOCUS7162</name>
</gene>
<keyword evidence="1" id="KW-0732">Signal</keyword>
<proteinExistence type="predicted"/>
<accession>A0A0N4WA00</accession>
<evidence type="ECO:0000313" key="3">
    <source>
        <dbReference type="Proteomes" id="UP000268014"/>
    </source>
</evidence>
<feature type="chain" id="PRO_5043123518" evidence="1">
    <location>
        <begin position="23"/>
        <end position="82"/>
    </location>
</feature>
<evidence type="ECO:0000313" key="4">
    <source>
        <dbReference type="WBParaSite" id="HPLM_0000717001-mRNA-1"/>
    </source>
</evidence>
<dbReference type="AlphaFoldDB" id="A0A0N4WA00"/>
<protein>
    <submittedName>
        <fullName evidence="4">Secreted protein</fullName>
    </submittedName>
</protein>
<dbReference type="Proteomes" id="UP000268014">
    <property type="component" value="Unassembled WGS sequence"/>
</dbReference>
<name>A0A0N4WA00_HAEPC</name>
<evidence type="ECO:0000313" key="2">
    <source>
        <dbReference type="EMBL" id="VDO31118.1"/>
    </source>
</evidence>
<evidence type="ECO:0000256" key="1">
    <source>
        <dbReference type="SAM" id="SignalP"/>
    </source>
</evidence>
<sequence>MSGGRKSFITFLKTLSLKVLGPLLHFLTKFPWQVKINTVHEAYLQFLQVVSNTCCSLPNALLNWCNVCGVQRISCVLIVCMR</sequence>